<dbReference type="OrthoDB" id="4158087at2759"/>
<gene>
    <name evidence="1" type="ORF">BOTNAR_0260g00070</name>
</gene>
<sequence length="88" mass="10203">MSARFKMRVVIFIDMQYYSPPEAKSLPPTHVENYLDTSESNPSSSKVEDFISIQVGDDQGHKTEARSHVMRGFWREKKLQMTKKARVP</sequence>
<proteinExistence type="predicted"/>
<reference evidence="1 2" key="1">
    <citation type="submission" date="2017-12" db="EMBL/GenBank/DDBJ databases">
        <title>Comparative genomics of Botrytis spp.</title>
        <authorList>
            <person name="Valero-Jimenez C.A."/>
            <person name="Tapia P."/>
            <person name="Veloso J."/>
            <person name="Silva-Moreno E."/>
            <person name="Staats M."/>
            <person name="Valdes J.H."/>
            <person name="Van Kan J.A.L."/>
        </authorList>
    </citation>
    <scope>NUCLEOTIDE SEQUENCE [LARGE SCALE GENOMIC DNA]</scope>
    <source>
        <strain evidence="1 2">MUCL2120</strain>
    </source>
</reference>
<organism evidence="1 2">
    <name type="scientific">Botryotinia narcissicola</name>
    <dbReference type="NCBI Taxonomy" id="278944"/>
    <lineage>
        <taxon>Eukaryota</taxon>
        <taxon>Fungi</taxon>
        <taxon>Dikarya</taxon>
        <taxon>Ascomycota</taxon>
        <taxon>Pezizomycotina</taxon>
        <taxon>Leotiomycetes</taxon>
        <taxon>Helotiales</taxon>
        <taxon>Sclerotiniaceae</taxon>
        <taxon>Botryotinia</taxon>
    </lineage>
</organism>
<accession>A0A4Z1I5G5</accession>
<name>A0A4Z1I5G5_9HELO</name>
<dbReference type="EMBL" id="PQXJ01000260">
    <property type="protein sequence ID" value="TGO54732.1"/>
    <property type="molecule type" value="Genomic_DNA"/>
</dbReference>
<comment type="caution">
    <text evidence="1">The sequence shown here is derived from an EMBL/GenBank/DDBJ whole genome shotgun (WGS) entry which is preliminary data.</text>
</comment>
<keyword evidence="2" id="KW-1185">Reference proteome</keyword>
<dbReference type="AlphaFoldDB" id="A0A4Z1I5G5"/>
<protein>
    <submittedName>
        <fullName evidence="1">Uncharacterized protein</fullName>
    </submittedName>
</protein>
<dbReference type="Proteomes" id="UP000297452">
    <property type="component" value="Unassembled WGS sequence"/>
</dbReference>
<evidence type="ECO:0000313" key="2">
    <source>
        <dbReference type="Proteomes" id="UP000297452"/>
    </source>
</evidence>
<evidence type="ECO:0000313" key="1">
    <source>
        <dbReference type="EMBL" id="TGO54732.1"/>
    </source>
</evidence>